<dbReference type="EMBL" id="JANSHE010007373">
    <property type="protein sequence ID" value="KAJ2961668.1"/>
    <property type="molecule type" value="Genomic_DNA"/>
</dbReference>
<reference evidence="1" key="1">
    <citation type="submission" date="2022-08" db="EMBL/GenBank/DDBJ databases">
        <title>Genome Sequence of Pycnoporus sanguineus.</title>
        <authorList>
            <person name="Buettner E."/>
        </authorList>
    </citation>
    <scope>NUCLEOTIDE SEQUENCE</scope>
    <source>
        <strain evidence="1">CG-C14</strain>
    </source>
</reference>
<comment type="caution">
    <text evidence="1">The sequence shown here is derived from an EMBL/GenBank/DDBJ whole genome shotgun (WGS) entry which is preliminary data.</text>
</comment>
<name>A0ACC1MEI4_9APHY</name>
<organism evidence="1 2">
    <name type="scientific">Trametes sanguinea</name>
    <dbReference type="NCBI Taxonomy" id="158606"/>
    <lineage>
        <taxon>Eukaryota</taxon>
        <taxon>Fungi</taxon>
        <taxon>Dikarya</taxon>
        <taxon>Basidiomycota</taxon>
        <taxon>Agaricomycotina</taxon>
        <taxon>Agaricomycetes</taxon>
        <taxon>Polyporales</taxon>
        <taxon>Polyporaceae</taxon>
        <taxon>Trametes</taxon>
    </lineage>
</organism>
<evidence type="ECO:0000313" key="2">
    <source>
        <dbReference type="Proteomes" id="UP001144978"/>
    </source>
</evidence>
<gene>
    <name evidence="1" type="ORF">NUW54_g14375</name>
</gene>
<proteinExistence type="predicted"/>
<evidence type="ECO:0000313" key="1">
    <source>
        <dbReference type="EMBL" id="KAJ2961668.1"/>
    </source>
</evidence>
<keyword evidence="2" id="KW-1185">Reference proteome</keyword>
<dbReference type="Proteomes" id="UP001144978">
    <property type="component" value="Unassembled WGS sequence"/>
</dbReference>
<protein>
    <submittedName>
        <fullName evidence="1">Uncharacterized protein</fullName>
    </submittedName>
</protein>
<accession>A0ACC1MEI4</accession>
<sequence>MANGAQSNTRPNGAAVPAVPSTPRIRTAGTGVAKPNTPAVPSPLRQTWSQSDSPPQTSPSQPASRALRSFADQMDRPPAYEPPRGRSGVLTLRSQCA</sequence>